<protein>
    <submittedName>
        <fullName evidence="1">Uncharacterized protein</fullName>
    </submittedName>
</protein>
<sequence>TILALGKLSDGTLLDADSDAGFYLRNYCSTPNDTSTVVAEGNTVGWTVPSSSNPNSRWDWSVNAGVERNNTRVQDQKRAVDPQLLAQAITAWEGRARAAGMVTGPR</sequence>
<evidence type="ECO:0000313" key="2">
    <source>
        <dbReference type="Proteomes" id="UP000552709"/>
    </source>
</evidence>
<reference evidence="1 2" key="1">
    <citation type="submission" date="2020-08" db="EMBL/GenBank/DDBJ databases">
        <title>Genomic Encyclopedia of Type Strains, Phase IV (KMG-IV): sequencing the most valuable type-strain genomes for metagenomic binning, comparative biology and taxonomic classification.</title>
        <authorList>
            <person name="Goeker M."/>
        </authorList>
    </citation>
    <scope>NUCLEOTIDE SEQUENCE [LARGE SCALE GENOMIC DNA]</scope>
    <source>
        <strain evidence="1 2">DSM 27939</strain>
    </source>
</reference>
<dbReference type="AlphaFoldDB" id="A0A7W8K2B4"/>
<proteinExistence type="predicted"/>
<evidence type="ECO:0000313" key="1">
    <source>
        <dbReference type="EMBL" id="MBB5366273.1"/>
    </source>
</evidence>
<organism evidence="1 2">
    <name type="scientific">Deinococcus humi</name>
    <dbReference type="NCBI Taxonomy" id="662880"/>
    <lineage>
        <taxon>Bacteria</taxon>
        <taxon>Thermotogati</taxon>
        <taxon>Deinococcota</taxon>
        <taxon>Deinococci</taxon>
        <taxon>Deinococcales</taxon>
        <taxon>Deinococcaceae</taxon>
        <taxon>Deinococcus</taxon>
    </lineage>
</organism>
<name>A0A7W8K2B4_9DEIO</name>
<dbReference type="RefSeq" id="WP_184138149.1">
    <property type="nucleotide sequence ID" value="NZ_JACHFL010000033.1"/>
</dbReference>
<gene>
    <name evidence="1" type="ORF">HNQ08_005402</name>
</gene>
<dbReference type="Proteomes" id="UP000552709">
    <property type="component" value="Unassembled WGS sequence"/>
</dbReference>
<keyword evidence="2" id="KW-1185">Reference proteome</keyword>
<feature type="non-terminal residue" evidence="1">
    <location>
        <position position="1"/>
    </location>
</feature>
<accession>A0A7W8K2B4</accession>
<comment type="caution">
    <text evidence="1">The sequence shown here is derived from an EMBL/GenBank/DDBJ whole genome shotgun (WGS) entry which is preliminary data.</text>
</comment>
<dbReference type="EMBL" id="JACHFL010000033">
    <property type="protein sequence ID" value="MBB5366273.1"/>
    <property type="molecule type" value="Genomic_DNA"/>
</dbReference>